<protein>
    <submittedName>
        <fullName evidence="4">JmjC domain-containing protein 7</fullName>
    </submittedName>
</protein>
<gene>
    <name evidence="4" type="primary">Jmjd7</name>
    <name evidence="4" type="ORF">T10_4478</name>
</gene>
<dbReference type="Pfam" id="PF13621">
    <property type="entry name" value="Cupin_8"/>
    <property type="match status" value="1"/>
</dbReference>
<evidence type="ECO:0000259" key="3">
    <source>
        <dbReference type="PROSITE" id="PS51184"/>
    </source>
</evidence>
<dbReference type="SUPFAM" id="SSF51197">
    <property type="entry name" value="Clavaminate synthase-like"/>
    <property type="match status" value="1"/>
</dbReference>
<dbReference type="STRING" id="268474.A0A0V1MF66"/>
<dbReference type="OrthoDB" id="415358at2759"/>
<keyword evidence="2" id="KW-0812">Transmembrane</keyword>
<feature type="domain" description="JmjC" evidence="3">
    <location>
        <begin position="418"/>
        <end position="590"/>
    </location>
</feature>
<reference evidence="4 5" key="1">
    <citation type="submission" date="2015-01" db="EMBL/GenBank/DDBJ databases">
        <title>Evolution of Trichinella species and genotypes.</title>
        <authorList>
            <person name="Korhonen P.K."/>
            <person name="Edoardo P."/>
            <person name="Giuseppe L.R."/>
            <person name="Gasser R.B."/>
        </authorList>
    </citation>
    <scope>NUCLEOTIDE SEQUENCE [LARGE SCALE GENOMIC DNA]</scope>
    <source>
        <strain evidence="4">ISS1980</strain>
    </source>
</reference>
<feature type="transmembrane region" description="Helical" evidence="2">
    <location>
        <begin position="49"/>
        <end position="78"/>
    </location>
</feature>
<dbReference type="PROSITE" id="PS51184">
    <property type="entry name" value="JMJC"/>
    <property type="match status" value="1"/>
</dbReference>
<evidence type="ECO:0000256" key="2">
    <source>
        <dbReference type="SAM" id="Phobius"/>
    </source>
</evidence>
<keyword evidence="1" id="KW-0175">Coiled coil</keyword>
<organism evidence="4 5">
    <name type="scientific">Trichinella papuae</name>
    <dbReference type="NCBI Taxonomy" id="268474"/>
    <lineage>
        <taxon>Eukaryota</taxon>
        <taxon>Metazoa</taxon>
        <taxon>Ecdysozoa</taxon>
        <taxon>Nematoda</taxon>
        <taxon>Enoplea</taxon>
        <taxon>Dorylaimia</taxon>
        <taxon>Trichinellida</taxon>
        <taxon>Trichinellidae</taxon>
        <taxon>Trichinella</taxon>
    </lineage>
</organism>
<accession>A0A0V1MF66</accession>
<dbReference type="PANTHER" id="PTHR12461">
    <property type="entry name" value="HYPOXIA-INDUCIBLE FACTOR 1 ALPHA INHIBITOR-RELATED"/>
    <property type="match status" value="1"/>
</dbReference>
<keyword evidence="2" id="KW-0472">Membrane</keyword>
<evidence type="ECO:0000313" key="5">
    <source>
        <dbReference type="Proteomes" id="UP000054843"/>
    </source>
</evidence>
<feature type="coiled-coil region" evidence="1">
    <location>
        <begin position="211"/>
        <end position="238"/>
    </location>
</feature>
<proteinExistence type="predicted"/>
<name>A0A0V1MF66_9BILA</name>
<keyword evidence="2" id="KW-1133">Transmembrane helix</keyword>
<feature type="transmembrane region" description="Helical" evidence="2">
    <location>
        <begin position="723"/>
        <end position="746"/>
    </location>
</feature>
<comment type="caution">
    <text evidence="4">The sequence shown here is derived from an EMBL/GenBank/DDBJ whole genome shotgun (WGS) entry which is preliminary data.</text>
</comment>
<dbReference type="Proteomes" id="UP000054843">
    <property type="component" value="Unassembled WGS sequence"/>
</dbReference>
<evidence type="ECO:0000256" key="1">
    <source>
        <dbReference type="SAM" id="Coils"/>
    </source>
</evidence>
<dbReference type="InterPro" id="IPR003347">
    <property type="entry name" value="JmjC_dom"/>
</dbReference>
<dbReference type="PANTHER" id="PTHR12461:SF83">
    <property type="entry name" value="JMJC DOMAIN-CONTAINING PROTEIN"/>
    <property type="match status" value="1"/>
</dbReference>
<dbReference type="AlphaFoldDB" id="A0A0V1MF66"/>
<sequence>MQFLSSIHAFKSEDYNFHCILFTNTARYQLFGINPYSILVLKNFVMSCFYFRIMSIMIWLIAPFCITCLFTGTVYGHIPTLSLRDFSMLSHQICFVIIFDPPCDSSLSKLTANLSQAWKHIQSIQFYRFTLDDYMQNGDNGIIDIDPPLTFVETCGPAIVIPKMVKDRTCLMHSINKVEKRSAKIIPNSGENVVDFINNICGTFLTKNGDLNATGKRIEALKKNLHNVESKKVTLHELNRQCASPDLKYFFYSGICRTVQENCYKDNLSSECTTKQNTFISLEQCEEMDKLPNKQEFISEYLFRSKPVIFRKAVHHWPAFRKWTMDFFMQSYSDVSVHMKLSPTVEFEGVESETLWNNSANFTIPTAIKQALDNPDLVTVRPAGVEMKFKDFLNLINETTNATNKVFAYLEYTSMRSYFAGLENDVNEMPFVKNILNLNHLNIWMSDGNTLGKLHFDEYDNFLCQIRGKKQLILFDPHQSSRLYEGHILEAMFSYRNGTFYRDKLLKSTSMTMSPVDITLPDFEKFPFAKNAVPLNCTISEGDVLFLPSFWWHEVQSYPNEVEHQNIAVNFWYFPMYEPFWKKEFPCRFCELSFLTANLCLPLNPLRFKYFCQKSVALHRFYYSDRLALYSRTATQTKEGVCQKSESVSGPCICSKNMWICEKPKLQIKLPPGASFVDEEHSVLHSVSLSLPKRFLGRPRSSRHGHSIYYSERSTSTLMMKKLIVALKIAICCVFVINNFIAVWMLSNDCTEKFANLSNYTKILNVEMGKTDAYLNILMQILENLNASSEICI</sequence>
<keyword evidence="5" id="KW-1185">Reference proteome</keyword>
<dbReference type="EMBL" id="JYDO01000117">
    <property type="protein sequence ID" value="KRZ70277.1"/>
    <property type="molecule type" value="Genomic_DNA"/>
</dbReference>
<dbReference type="InterPro" id="IPR041667">
    <property type="entry name" value="Cupin_8"/>
</dbReference>
<evidence type="ECO:0000313" key="4">
    <source>
        <dbReference type="EMBL" id="KRZ70277.1"/>
    </source>
</evidence>
<dbReference type="InterPro" id="IPR014710">
    <property type="entry name" value="RmlC-like_jellyroll"/>
</dbReference>
<dbReference type="Gene3D" id="2.60.120.10">
    <property type="entry name" value="Jelly Rolls"/>
    <property type="match status" value="1"/>
</dbReference>
<dbReference type="SMART" id="SM00558">
    <property type="entry name" value="JmjC"/>
    <property type="match status" value="1"/>
</dbReference>